<name>B9Y3N9_9FIRM</name>
<reference evidence="2 3" key="2">
    <citation type="submission" date="2009-02" db="EMBL/GenBank/DDBJ databases">
        <title>Draft genome sequence of Holdemania filiformis DSM 12042.</title>
        <authorList>
            <person name="Sudarsanam P."/>
            <person name="Ley R."/>
            <person name="Guruge J."/>
            <person name="Turnbaugh P.J."/>
            <person name="Mahowald M."/>
            <person name="Liep D."/>
            <person name="Gordon J."/>
        </authorList>
    </citation>
    <scope>NUCLEOTIDE SEQUENCE [LARGE SCALE GENOMIC DNA]</scope>
    <source>
        <strain evidence="2 3">DSM 12042</strain>
    </source>
</reference>
<dbReference type="AlphaFoldDB" id="B9Y3N9"/>
<gene>
    <name evidence="2" type="ORF">HOLDEFILI_00415</name>
</gene>
<dbReference type="STRING" id="545696.HOLDEFILI_00415"/>
<dbReference type="InterPro" id="IPR004704">
    <property type="entry name" value="PTS_IID_man"/>
</dbReference>
<dbReference type="Proteomes" id="UP000005950">
    <property type="component" value="Unassembled WGS sequence"/>
</dbReference>
<dbReference type="Pfam" id="PF03613">
    <property type="entry name" value="EIID-AGA"/>
    <property type="match status" value="1"/>
</dbReference>
<keyword evidence="1" id="KW-1133">Transmembrane helix</keyword>
<protein>
    <submittedName>
        <fullName evidence="2">PTS system mannose/fructose/sorbose family IID component</fullName>
    </submittedName>
</protein>
<organism evidence="2 3">
    <name type="scientific">Holdemania filiformis DSM 12042</name>
    <dbReference type="NCBI Taxonomy" id="545696"/>
    <lineage>
        <taxon>Bacteria</taxon>
        <taxon>Bacillati</taxon>
        <taxon>Bacillota</taxon>
        <taxon>Erysipelotrichia</taxon>
        <taxon>Erysipelotrichales</taxon>
        <taxon>Erysipelotrichaceae</taxon>
        <taxon>Holdemania</taxon>
    </lineage>
</organism>
<dbReference type="EMBL" id="ACCF01000028">
    <property type="protein sequence ID" value="EEF69389.1"/>
    <property type="molecule type" value="Genomic_DNA"/>
</dbReference>
<dbReference type="GO" id="GO:0005886">
    <property type="term" value="C:plasma membrane"/>
    <property type="evidence" value="ECO:0007669"/>
    <property type="project" value="TreeGrafter"/>
</dbReference>
<feature type="transmembrane region" description="Helical" evidence="1">
    <location>
        <begin position="122"/>
        <end position="140"/>
    </location>
</feature>
<feature type="transmembrane region" description="Helical" evidence="1">
    <location>
        <begin position="146"/>
        <end position="166"/>
    </location>
</feature>
<feature type="transmembrane region" description="Helical" evidence="1">
    <location>
        <begin position="260"/>
        <end position="277"/>
    </location>
</feature>
<dbReference type="RefSeq" id="WP_006057630.1">
    <property type="nucleotide sequence ID" value="NZ_GG657552.1"/>
</dbReference>
<proteinExistence type="predicted"/>
<dbReference type="eggNOG" id="COG3716">
    <property type="taxonomic scope" value="Bacteria"/>
</dbReference>
<accession>B9Y3N9</accession>
<keyword evidence="1" id="KW-0812">Transmembrane</keyword>
<reference evidence="2 3" key="1">
    <citation type="submission" date="2008-12" db="EMBL/GenBank/DDBJ databases">
        <authorList>
            <person name="Fulton L."/>
            <person name="Clifton S."/>
            <person name="Fulton B."/>
            <person name="Xu J."/>
            <person name="Minx P."/>
            <person name="Pepin K.H."/>
            <person name="Johnson M."/>
            <person name="Bhonagiri V."/>
            <person name="Nash W.E."/>
            <person name="Mardis E.R."/>
            <person name="Wilson R.K."/>
        </authorList>
    </citation>
    <scope>NUCLEOTIDE SEQUENCE [LARGE SCALE GENOMIC DNA]</scope>
    <source>
        <strain evidence="2 3">DSM 12042</strain>
    </source>
</reference>
<dbReference type="HOGENOM" id="CLU_060742_0_0_9"/>
<evidence type="ECO:0000313" key="2">
    <source>
        <dbReference type="EMBL" id="EEF69389.1"/>
    </source>
</evidence>
<keyword evidence="1" id="KW-0472">Membrane</keyword>
<dbReference type="PANTHER" id="PTHR32502">
    <property type="entry name" value="N-ACETYLGALACTOSAMINE PERMEASE II COMPONENT-RELATED"/>
    <property type="match status" value="1"/>
</dbReference>
<feature type="transmembrane region" description="Helical" evidence="1">
    <location>
        <begin position="187"/>
        <end position="210"/>
    </location>
</feature>
<sequence>MTTSMTTQDTPRKLSKKEFKQIYWRSFTLLGSFNYERMEGLGFLYAMMPSLKRIWKDDPEGYKAALHRHIAAFNMTVAPSPFVMGIAVAMEELAHDNEDFDVESINAVKVSLMGPLSGIGDTFFWGIFKVIACSLGVSFASQGSVLGPVILLLAFNIPNFITRYYCLKIGYNNGSKLLENLQQSGKMQLFTYCAGIVGVAAIGCMIAAWIGLECPIAFTISGSEVIVQQYLDEICPQLLSLGATLLIYRLLKKKISIMKLILIIVVVAFICGVFGILA</sequence>
<evidence type="ECO:0000313" key="3">
    <source>
        <dbReference type="Proteomes" id="UP000005950"/>
    </source>
</evidence>
<dbReference type="GO" id="GO:0009401">
    <property type="term" value="P:phosphoenolpyruvate-dependent sugar phosphotransferase system"/>
    <property type="evidence" value="ECO:0007669"/>
    <property type="project" value="InterPro"/>
</dbReference>
<feature type="transmembrane region" description="Helical" evidence="1">
    <location>
        <begin position="230"/>
        <end position="248"/>
    </location>
</feature>
<dbReference type="PROSITE" id="PS51108">
    <property type="entry name" value="PTS_EIID"/>
    <property type="match status" value="1"/>
</dbReference>
<dbReference type="InterPro" id="IPR050303">
    <property type="entry name" value="GatZ_KbaZ_carbometab"/>
</dbReference>
<dbReference type="PANTHER" id="PTHR32502:SF23">
    <property type="entry name" value="TRANSPORT PROTEIN, PTS SYSTEM"/>
    <property type="match status" value="1"/>
</dbReference>
<evidence type="ECO:0000256" key="1">
    <source>
        <dbReference type="SAM" id="Phobius"/>
    </source>
</evidence>
<comment type="caution">
    <text evidence="2">The sequence shown here is derived from an EMBL/GenBank/DDBJ whole genome shotgun (WGS) entry which is preliminary data.</text>
</comment>